<reference evidence="2 3" key="1">
    <citation type="submission" date="2018-04" db="EMBL/GenBank/DDBJ databases">
        <title>The genome of golden apple snail Pomacea canaliculata provides insight into stress tolerance and invasive adaptation.</title>
        <authorList>
            <person name="Liu C."/>
            <person name="Liu B."/>
            <person name="Ren Y."/>
            <person name="Zhang Y."/>
            <person name="Wang H."/>
            <person name="Li S."/>
            <person name="Jiang F."/>
            <person name="Yin L."/>
            <person name="Zhang G."/>
            <person name="Qian W."/>
            <person name="Fan W."/>
        </authorList>
    </citation>
    <scope>NUCLEOTIDE SEQUENCE [LARGE SCALE GENOMIC DNA]</scope>
    <source>
        <strain evidence="2">SZHN2017</strain>
        <tissue evidence="2">Muscle</tissue>
    </source>
</reference>
<dbReference type="STRING" id="400727.A0A2T7NSF9"/>
<proteinExistence type="predicted"/>
<dbReference type="OrthoDB" id="5789685at2759"/>
<sequence>MLKEVVERLVAERWAGSDDNAELVNSSTATTGNSSSSYLRLLRLFGGNALPELLGNRPADDGGADKRRRTLKLSHPPAMSRTAIWTSASGTWILITSLSAWVRRSMDPKHFFVGLGKRSMDPHHFFVGLGRRSMDPKHFFVGLGKRSMDPKHFFVGLGRRSMDPKHFFVGLGKRSIDPRHLFVGLGKRTMDPKHFFVGLGKGSMDPNHLFVGLGKRNLDPHPFFVGLGKRIMDTRHLFVGLGKRNMDTRHLFVGLGKRNMDSRHLFVGLGKRNMDSRHLFVGLGKRGFVPASKKQSLDDSKTSFGISKQKRRPILNGQVQQTEAKYFSDVEDASDLPDPVVDKRSMDTHRFNVGLGKRMKVVNLQQGGVSSFHAGISLNKKAVSFWRTGRHESRLKSRVSAPRTLTWRDKKRHLNPYYFKVGLGKRQVASGEMDRAEAAPSFARDELPALLYDTEDGDLDFEENPVFPTDEVTNSWPEDDAIEQTMDISSRSESDDRV</sequence>
<dbReference type="AlphaFoldDB" id="A0A2T7NSF9"/>
<name>A0A2T7NSF9_POMCA</name>
<comment type="caution">
    <text evidence="2">The sequence shown here is derived from an EMBL/GenBank/DDBJ whole genome shotgun (WGS) entry which is preliminary data.</text>
</comment>
<keyword evidence="3" id="KW-1185">Reference proteome</keyword>
<feature type="region of interest" description="Disordered" evidence="1">
    <location>
        <begin position="462"/>
        <end position="498"/>
    </location>
</feature>
<gene>
    <name evidence="2" type="ORF">C0Q70_14552</name>
</gene>
<dbReference type="EMBL" id="PZQS01000009">
    <property type="protein sequence ID" value="PVD24082.1"/>
    <property type="molecule type" value="Genomic_DNA"/>
</dbReference>
<accession>A0A2T7NSF9</accession>
<organism evidence="2 3">
    <name type="scientific">Pomacea canaliculata</name>
    <name type="common">Golden apple snail</name>
    <dbReference type="NCBI Taxonomy" id="400727"/>
    <lineage>
        <taxon>Eukaryota</taxon>
        <taxon>Metazoa</taxon>
        <taxon>Spiralia</taxon>
        <taxon>Lophotrochozoa</taxon>
        <taxon>Mollusca</taxon>
        <taxon>Gastropoda</taxon>
        <taxon>Caenogastropoda</taxon>
        <taxon>Architaenioglossa</taxon>
        <taxon>Ampullarioidea</taxon>
        <taxon>Ampullariidae</taxon>
        <taxon>Pomacea</taxon>
    </lineage>
</organism>
<evidence type="ECO:0000313" key="3">
    <source>
        <dbReference type="Proteomes" id="UP000245119"/>
    </source>
</evidence>
<evidence type="ECO:0000256" key="1">
    <source>
        <dbReference type="SAM" id="MobiDB-lite"/>
    </source>
</evidence>
<protein>
    <submittedName>
        <fullName evidence="2">Uncharacterized protein</fullName>
    </submittedName>
</protein>
<evidence type="ECO:0000313" key="2">
    <source>
        <dbReference type="EMBL" id="PVD24082.1"/>
    </source>
</evidence>
<dbReference type="Proteomes" id="UP000245119">
    <property type="component" value="Linkage Group LG9"/>
</dbReference>